<keyword evidence="2" id="KW-0812">Transmembrane</keyword>
<dbReference type="OrthoDB" id="3231000at2759"/>
<evidence type="ECO:0000313" key="4">
    <source>
        <dbReference type="Proteomes" id="UP000028045"/>
    </source>
</evidence>
<dbReference type="HOGENOM" id="CLU_785670_0_0_1"/>
<organism evidence="3 4">
    <name type="scientific">Stachybotrys chartarum (strain CBS 109288 / IBT 7711)</name>
    <name type="common">Toxic black mold</name>
    <name type="synonym">Stilbospora chartarum</name>
    <dbReference type="NCBI Taxonomy" id="1280523"/>
    <lineage>
        <taxon>Eukaryota</taxon>
        <taxon>Fungi</taxon>
        <taxon>Dikarya</taxon>
        <taxon>Ascomycota</taxon>
        <taxon>Pezizomycotina</taxon>
        <taxon>Sordariomycetes</taxon>
        <taxon>Hypocreomycetidae</taxon>
        <taxon>Hypocreales</taxon>
        <taxon>Stachybotryaceae</taxon>
        <taxon>Stachybotrys</taxon>
    </lineage>
</organism>
<keyword evidence="4" id="KW-1185">Reference proteome</keyword>
<keyword evidence="2" id="KW-1133">Transmembrane helix</keyword>
<proteinExistence type="predicted"/>
<dbReference type="Gene3D" id="1.20.58.340">
    <property type="entry name" value="Magnesium transport protein CorA, transmembrane region"/>
    <property type="match status" value="1"/>
</dbReference>
<feature type="region of interest" description="Disordered" evidence="1">
    <location>
        <begin position="101"/>
        <end position="131"/>
    </location>
</feature>
<evidence type="ECO:0000313" key="3">
    <source>
        <dbReference type="EMBL" id="KEY68213.1"/>
    </source>
</evidence>
<accession>A0A084ASD4</accession>
<dbReference type="EMBL" id="KL648585">
    <property type="protein sequence ID" value="KEY68213.1"/>
    <property type="molecule type" value="Genomic_DNA"/>
</dbReference>
<feature type="transmembrane region" description="Helical" evidence="2">
    <location>
        <begin position="332"/>
        <end position="352"/>
    </location>
</feature>
<evidence type="ECO:0000256" key="1">
    <source>
        <dbReference type="SAM" id="MobiDB-lite"/>
    </source>
</evidence>
<gene>
    <name evidence="3" type="ORF">S7711_10892</name>
</gene>
<evidence type="ECO:0008006" key="5">
    <source>
        <dbReference type="Google" id="ProtNLM"/>
    </source>
</evidence>
<dbReference type="Proteomes" id="UP000028045">
    <property type="component" value="Unassembled WGS sequence"/>
</dbReference>
<feature type="compositionally biased region" description="Polar residues" evidence="1">
    <location>
        <begin position="101"/>
        <end position="120"/>
    </location>
</feature>
<reference evidence="3 4" key="1">
    <citation type="journal article" date="2014" name="BMC Genomics">
        <title>Comparative genome sequencing reveals chemotype-specific gene clusters in the toxigenic black mold Stachybotrys.</title>
        <authorList>
            <person name="Semeiks J."/>
            <person name="Borek D."/>
            <person name="Otwinowski Z."/>
            <person name="Grishin N.V."/>
        </authorList>
    </citation>
    <scope>NUCLEOTIDE SEQUENCE [LARGE SCALE GENOMIC DNA]</scope>
    <source>
        <strain evidence="4">CBS 109288 / IBT 7711</strain>
    </source>
</reference>
<name>A0A084ASD4_STACB</name>
<protein>
    <recommendedName>
        <fullName evidence="5">Magnesium transporter</fullName>
    </recommendedName>
</protein>
<dbReference type="AlphaFoldDB" id="A0A084ASD4"/>
<keyword evidence="2" id="KW-0472">Membrane</keyword>
<sequence>MGMRKSYERPQLPSHFNNIVQLSFMTILECATAPKRGTPEDLATPHAEKQKASGAYRTGLVRKHVAVGDSVVQGFTFLGKQYSVLQQAVTMGIVQGQKFGSWNDQAEDGQTPTEQGNERQSNSEETDESDKWAFEDKSLTGHPAQNACKLPFEIERLLNTETMGADALYALSDVFRFSAASHNQVLNLVAEVLEQEVAASRKTWLKDVSTANFQHLKETVDSIAAEASGLALLLADRERLLLPKAAEGTQPRADTDRMARLLLCDFQAVQRRAEDISKPCDHAIQSLINDATARQSAAALETVQRIERLTALAAVFLPLTASLLGMNVSDFAYANAAYFSAAVSFFFLVVAFF</sequence>
<evidence type="ECO:0000256" key="2">
    <source>
        <dbReference type="SAM" id="Phobius"/>
    </source>
</evidence>